<dbReference type="GO" id="GO:0016020">
    <property type="term" value="C:membrane"/>
    <property type="evidence" value="ECO:0007669"/>
    <property type="project" value="UniProtKB-SubCell"/>
</dbReference>
<evidence type="ECO:0000256" key="4">
    <source>
        <dbReference type="ARBA" id="ARBA00022989"/>
    </source>
</evidence>
<accession>A0A9X1VJX9</accession>
<comment type="caution">
    <text evidence="7">The sequence shown here is derived from an EMBL/GenBank/DDBJ whole genome shotgun (WGS) entry which is preliminary data.</text>
</comment>
<feature type="transmembrane region" description="Helical" evidence="6">
    <location>
        <begin position="273"/>
        <end position="294"/>
    </location>
</feature>
<feature type="transmembrane region" description="Helical" evidence="6">
    <location>
        <begin position="306"/>
        <end position="334"/>
    </location>
</feature>
<organism evidence="7 8">
    <name type="scientific">Hymenobacter cyanobacteriorum</name>
    <dbReference type="NCBI Taxonomy" id="2926463"/>
    <lineage>
        <taxon>Bacteria</taxon>
        <taxon>Pseudomonadati</taxon>
        <taxon>Bacteroidota</taxon>
        <taxon>Cytophagia</taxon>
        <taxon>Cytophagales</taxon>
        <taxon>Hymenobacteraceae</taxon>
        <taxon>Hymenobacter</taxon>
    </lineage>
</organism>
<keyword evidence="4 6" id="KW-1133">Transmembrane helix</keyword>
<feature type="transmembrane region" description="Helical" evidence="6">
    <location>
        <begin position="21"/>
        <end position="39"/>
    </location>
</feature>
<dbReference type="AlphaFoldDB" id="A0A9X1VJX9"/>
<feature type="transmembrane region" description="Helical" evidence="6">
    <location>
        <begin position="235"/>
        <end position="261"/>
    </location>
</feature>
<protein>
    <submittedName>
        <fullName evidence="7">AI-2E family transporter</fullName>
    </submittedName>
</protein>
<reference evidence="7" key="1">
    <citation type="submission" date="2022-03" db="EMBL/GenBank/DDBJ databases">
        <title>Bacterial whole genome sequence for Hymenobacter sp. DH14.</title>
        <authorList>
            <person name="Le V."/>
        </authorList>
    </citation>
    <scope>NUCLEOTIDE SEQUENCE</scope>
    <source>
        <strain evidence="7">DH14</strain>
    </source>
</reference>
<comment type="similarity">
    <text evidence="2">Belongs to the autoinducer-2 exporter (AI-2E) (TC 2.A.86) family.</text>
</comment>
<dbReference type="EMBL" id="JALBGC010000005">
    <property type="protein sequence ID" value="MCI1189573.1"/>
    <property type="molecule type" value="Genomic_DNA"/>
</dbReference>
<name>A0A9X1VJX9_9BACT</name>
<dbReference type="PANTHER" id="PTHR21716:SF4">
    <property type="entry name" value="TRANSMEMBRANE PROTEIN 245"/>
    <property type="match status" value="1"/>
</dbReference>
<evidence type="ECO:0000256" key="6">
    <source>
        <dbReference type="SAM" id="Phobius"/>
    </source>
</evidence>
<dbReference type="Proteomes" id="UP001139193">
    <property type="component" value="Unassembled WGS sequence"/>
</dbReference>
<keyword evidence="8" id="KW-1185">Reference proteome</keyword>
<keyword evidence="5 6" id="KW-0472">Membrane</keyword>
<feature type="transmembrane region" description="Helical" evidence="6">
    <location>
        <begin position="71"/>
        <end position="91"/>
    </location>
</feature>
<sequence length="370" mass="40913">MQKPFNLFAAVENIYTPRQRYVLLVASLLGLAVLMLLGLAQYLTAFLAAGILFVVFRPWWVALVHKRRWNARLVTIGILLITVVVLVIPFYSLSSLLLDRLIAFAQNPDQIMGVVHKVEKATGFKIAEQLNVRQLLLQAGAKVSGWLPTLASSALNFLVIVGLMLFTMYYMFMQETYFLLGLHRYLPFRNETLEDLGESLKNNVNANVLGQVVVALVQSILTGLTLWIFGVPDALFWGVVAFFMAFLPVLGTPLVWGPAALYQFSQGNNGQAIGILLVGFIVIINVDNVLRIMLAKRMGDIHPLVTLVGLVLGVEIFGLIGLVVGPLLVSYFLVLMEVFRRENRTHQQALAAAEKEVVRPPLAADPASEG</sequence>
<dbReference type="Pfam" id="PF01594">
    <property type="entry name" value="AI-2E_transport"/>
    <property type="match status" value="1"/>
</dbReference>
<feature type="transmembrane region" description="Helical" evidence="6">
    <location>
        <begin position="154"/>
        <end position="172"/>
    </location>
</feature>
<evidence type="ECO:0000256" key="5">
    <source>
        <dbReference type="ARBA" id="ARBA00023136"/>
    </source>
</evidence>
<evidence type="ECO:0000256" key="1">
    <source>
        <dbReference type="ARBA" id="ARBA00004141"/>
    </source>
</evidence>
<evidence type="ECO:0000313" key="8">
    <source>
        <dbReference type="Proteomes" id="UP001139193"/>
    </source>
</evidence>
<proteinExistence type="inferred from homology"/>
<feature type="transmembrane region" description="Helical" evidence="6">
    <location>
        <begin position="208"/>
        <end position="229"/>
    </location>
</feature>
<dbReference type="RefSeq" id="WP_241937799.1">
    <property type="nucleotide sequence ID" value="NZ_JALBGC010000005.1"/>
</dbReference>
<evidence type="ECO:0000313" key="7">
    <source>
        <dbReference type="EMBL" id="MCI1189573.1"/>
    </source>
</evidence>
<evidence type="ECO:0000256" key="3">
    <source>
        <dbReference type="ARBA" id="ARBA00022692"/>
    </source>
</evidence>
<feature type="transmembrane region" description="Helical" evidence="6">
    <location>
        <begin position="45"/>
        <end position="64"/>
    </location>
</feature>
<dbReference type="PANTHER" id="PTHR21716">
    <property type="entry name" value="TRANSMEMBRANE PROTEIN"/>
    <property type="match status" value="1"/>
</dbReference>
<keyword evidence="3 6" id="KW-0812">Transmembrane</keyword>
<dbReference type="InterPro" id="IPR002549">
    <property type="entry name" value="AI-2E-like"/>
</dbReference>
<comment type="subcellular location">
    <subcellularLocation>
        <location evidence="1">Membrane</location>
        <topology evidence="1">Multi-pass membrane protein</topology>
    </subcellularLocation>
</comment>
<evidence type="ECO:0000256" key="2">
    <source>
        <dbReference type="ARBA" id="ARBA00009773"/>
    </source>
</evidence>
<gene>
    <name evidence="7" type="ORF">MON38_19290</name>
</gene>